<comment type="caution">
    <text evidence="10">The sequence shown here is derived from an EMBL/GenBank/DDBJ whole genome shotgun (WGS) entry which is preliminary data.</text>
</comment>
<evidence type="ECO:0000256" key="6">
    <source>
        <dbReference type="ARBA" id="ARBA00023180"/>
    </source>
</evidence>
<dbReference type="InterPro" id="IPR024881">
    <property type="entry name" value="Tip"/>
</dbReference>
<protein>
    <submittedName>
        <fullName evidence="10">FG-GAP repeat protein</fullName>
    </submittedName>
</protein>
<dbReference type="Pfam" id="PF23122">
    <property type="entry name" value="C2_ITFG1"/>
    <property type="match status" value="1"/>
</dbReference>
<name>A0A3L6KU42_9TRYP</name>
<proteinExistence type="inferred from homology"/>
<evidence type="ECO:0000256" key="4">
    <source>
        <dbReference type="ARBA" id="ARBA00022989"/>
    </source>
</evidence>
<evidence type="ECO:0000256" key="3">
    <source>
        <dbReference type="ARBA" id="ARBA00022692"/>
    </source>
</evidence>
<feature type="domain" description="T-cell immunomodulatory protein TIP C2" evidence="9">
    <location>
        <begin position="480"/>
        <end position="579"/>
    </location>
</feature>
<organism evidence="10">
    <name type="scientific">Trypanosoma brucei equiperdum</name>
    <dbReference type="NCBI Taxonomy" id="630700"/>
    <lineage>
        <taxon>Eukaryota</taxon>
        <taxon>Discoba</taxon>
        <taxon>Euglenozoa</taxon>
        <taxon>Kinetoplastea</taxon>
        <taxon>Metakinetoplastina</taxon>
        <taxon>Trypanosomatida</taxon>
        <taxon>Trypanosomatidae</taxon>
        <taxon>Trypanosoma</taxon>
    </lineage>
</organism>
<comment type="similarity">
    <text evidence="2">Belongs to the TIP family.</text>
</comment>
<keyword evidence="4 7" id="KW-1133">Transmembrane helix</keyword>
<accession>A0A3L6KU42</accession>
<reference evidence="10" key="1">
    <citation type="submission" date="2018-09" db="EMBL/GenBank/DDBJ databases">
        <title>whole genome sequence of T. equiperdum IVM-t1 strain.</title>
        <authorList>
            <person name="Suganuma K."/>
        </authorList>
    </citation>
    <scope>NUCLEOTIDE SEQUENCE [LARGE SCALE GENOMIC DNA]</scope>
    <source>
        <strain evidence="10">IVM-t1</strain>
    </source>
</reference>
<feature type="transmembrane region" description="Helical" evidence="7">
    <location>
        <begin position="588"/>
        <end position="607"/>
    </location>
</feature>
<feature type="signal peptide" evidence="8">
    <location>
        <begin position="1"/>
        <end position="22"/>
    </location>
</feature>
<dbReference type="AlphaFoldDB" id="A0A3L6KU42"/>
<evidence type="ECO:0000313" key="10">
    <source>
        <dbReference type="EMBL" id="RHW67655.1"/>
    </source>
</evidence>
<dbReference type="EMBL" id="QSBY01000011">
    <property type="protein sequence ID" value="RHW67655.1"/>
    <property type="molecule type" value="Genomic_DNA"/>
</dbReference>
<keyword evidence="8" id="KW-0732">Signal</keyword>
<gene>
    <name evidence="10" type="ORF">DPX39_110094600</name>
</gene>
<keyword evidence="6" id="KW-0325">Glycoprotein</keyword>
<dbReference type="PANTHER" id="PTHR13412">
    <property type="entry name" value="T-CELL IMMUNOMODULATORY PROTEIN HOMOLOG"/>
    <property type="match status" value="1"/>
</dbReference>
<evidence type="ECO:0000259" key="9">
    <source>
        <dbReference type="Pfam" id="PF23122"/>
    </source>
</evidence>
<comment type="subcellular location">
    <subcellularLocation>
        <location evidence="1">Membrane</location>
        <topology evidence="1">Single-pass type I membrane protein</topology>
    </subcellularLocation>
</comment>
<keyword evidence="3 7" id="KW-0812">Transmembrane</keyword>
<evidence type="ECO:0000256" key="1">
    <source>
        <dbReference type="ARBA" id="ARBA00004479"/>
    </source>
</evidence>
<evidence type="ECO:0000256" key="2">
    <source>
        <dbReference type="ARBA" id="ARBA00006496"/>
    </source>
</evidence>
<keyword evidence="5 7" id="KW-0472">Membrane</keyword>
<dbReference type="GO" id="GO:0005886">
    <property type="term" value="C:plasma membrane"/>
    <property type="evidence" value="ECO:0007669"/>
    <property type="project" value="TreeGrafter"/>
</dbReference>
<evidence type="ECO:0000256" key="7">
    <source>
        <dbReference type="SAM" id="Phobius"/>
    </source>
</evidence>
<dbReference type="Proteomes" id="UP000266743">
    <property type="component" value="Chromosome 11"/>
</dbReference>
<evidence type="ECO:0000256" key="8">
    <source>
        <dbReference type="SAM" id="SignalP"/>
    </source>
</evidence>
<dbReference type="SUPFAM" id="SSF69318">
    <property type="entry name" value="Integrin alpha N-terminal domain"/>
    <property type="match status" value="1"/>
</dbReference>
<dbReference type="PANTHER" id="PTHR13412:SF0">
    <property type="entry name" value="T-CELL IMMUNOMODULATORY PROTEIN"/>
    <property type="match status" value="1"/>
</dbReference>
<sequence>MNRCNPISLISVLLLCCNACLAQTNWVNSTELHFKLPPKALRVTSLADWNNQNRVGFIGTWEDRASLVWYCSKEGGDDLYSVCWESAEFSEPIVSTIVADLNRDGVLDILVQGEGGSLFFIDGNNRSLTPAAIETGGPLNYDSTIPQISIVNVDGTCGLSDIAFVDTNGSLIVLSATTETSKDGMCRGEGLPTFEPEEFVTGEKGVREVVPLSIISDDIDGDCVADLLYMVHTISTNIVEVYAFFPRTARHELLLTLSDANRYGFPSTADINGDGAPDLIFPLCRTEGELKVFGNCSAFNGVAVFQNNLQGSTSCRGSSCCTGHPYGFLKDPSSIFLLQDNANCGIDVSADFPLFIPNSRESPLILRAGDCDRDGYVDLLVPSTRGPLLIQSAANPNGTFLGCTPVDDALTDHSKKRSLPFGSATAFFATISGKGQLDIVLTYHGSEVVPLTLYVSHTPSLEQNYFLTGSALNGVGTGDPWGLYQPSAVHRFGWNDITMKKRWAYGSQMSRSQGHALQSPQLFFGLGRTFSYVQEYTVGILFRKDALYHRWSANLVPNSHVFTWMQPLASADRWRLQLYLAFATYKELLLIVLGTVLVSVGLLIALLRWRELRQDQRELKLR</sequence>
<dbReference type="InterPro" id="IPR028994">
    <property type="entry name" value="Integrin_alpha_N"/>
</dbReference>
<feature type="chain" id="PRO_5018022948" evidence="8">
    <location>
        <begin position="23"/>
        <end position="622"/>
    </location>
</feature>
<dbReference type="InterPro" id="IPR057089">
    <property type="entry name" value="C2_TIP"/>
</dbReference>
<evidence type="ECO:0000256" key="5">
    <source>
        <dbReference type="ARBA" id="ARBA00023136"/>
    </source>
</evidence>